<dbReference type="InterPro" id="IPR006879">
    <property type="entry name" value="YdjC-like"/>
</dbReference>
<evidence type="ECO:0000256" key="3">
    <source>
        <dbReference type="ARBA" id="ARBA00022801"/>
    </source>
</evidence>
<dbReference type="Proteomes" id="UP001560267">
    <property type="component" value="Unassembled WGS sequence"/>
</dbReference>
<proteinExistence type="predicted"/>
<dbReference type="EMBL" id="JBFSHR010000019">
    <property type="protein sequence ID" value="MEX6429542.1"/>
    <property type="molecule type" value="Genomic_DNA"/>
</dbReference>
<dbReference type="Pfam" id="PF04794">
    <property type="entry name" value="YdjC"/>
    <property type="match status" value="1"/>
</dbReference>
<keyword evidence="7" id="KW-1185">Reference proteome</keyword>
<reference evidence="6 7" key="1">
    <citation type="submission" date="2024-07" db="EMBL/GenBank/DDBJ databases">
        <title>Draft Genome Sequence of Ferrimicrobium acidiphilum Strain YE2023, Isolated from a Pulp of Bioleach Reactor.</title>
        <authorList>
            <person name="Elkina Y.A."/>
            <person name="Bulaeva A.G."/>
            <person name="Beletsky A.V."/>
            <person name="Mardanov A.V."/>
        </authorList>
    </citation>
    <scope>NUCLEOTIDE SEQUENCE [LARGE SCALE GENOMIC DNA]</scope>
    <source>
        <strain evidence="6 7">YE2023</strain>
    </source>
</reference>
<keyword evidence="2" id="KW-0479">Metal-binding</keyword>
<name>A0ABV3Y1V0_9ACTN</name>
<dbReference type="Gene3D" id="3.20.20.370">
    <property type="entry name" value="Glycoside hydrolase/deacetylase"/>
    <property type="match status" value="1"/>
</dbReference>
<organism evidence="6 7">
    <name type="scientific">Ferrimicrobium acidiphilum</name>
    <dbReference type="NCBI Taxonomy" id="121039"/>
    <lineage>
        <taxon>Bacteria</taxon>
        <taxon>Bacillati</taxon>
        <taxon>Actinomycetota</taxon>
        <taxon>Acidimicrobiia</taxon>
        <taxon>Acidimicrobiales</taxon>
        <taxon>Acidimicrobiaceae</taxon>
        <taxon>Ferrimicrobium</taxon>
    </lineage>
</organism>
<comment type="caution">
    <text evidence="6">The sequence shown here is derived from an EMBL/GenBank/DDBJ whole genome shotgun (WGS) entry which is preliminary data.</text>
</comment>
<dbReference type="SUPFAM" id="SSF88713">
    <property type="entry name" value="Glycoside hydrolase/deacetylase"/>
    <property type="match status" value="1"/>
</dbReference>
<keyword evidence="5" id="KW-0119">Carbohydrate metabolism</keyword>
<dbReference type="InterPro" id="IPR011330">
    <property type="entry name" value="Glyco_hydro/deAcase_b/a-brl"/>
</dbReference>
<comment type="cofactor">
    <cofactor evidence="1">
        <name>Mg(2+)</name>
        <dbReference type="ChEBI" id="CHEBI:18420"/>
    </cofactor>
</comment>
<evidence type="ECO:0000256" key="1">
    <source>
        <dbReference type="ARBA" id="ARBA00001946"/>
    </source>
</evidence>
<protein>
    <submittedName>
        <fullName evidence="6">ChbG/HpnK family deacetylase</fullName>
    </submittedName>
</protein>
<gene>
    <name evidence="6" type="ORF">AB6A68_06775</name>
</gene>
<evidence type="ECO:0000313" key="6">
    <source>
        <dbReference type="EMBL" id="MEX6429542.1"/>
    </source>
</evidence>
<evidence type="ECO:0000313" key="7">
    <source>
        <dbReference type="Proteomes" id="UP001560267"/>
    </source>
</evidence>
<keyword evidence="3" id="KW-0378">Hydrolase</keyword>
<accession>A0ABV3Y1V0</accession>
<dbReference type="RefSeq" id="WP_298383555.1">
    <property type="nucleotide sequence ID" value="NZ_JBFSHR010000019.1"/>
</dbReference>
<evidence type="ECO:0000256" key="4">
    <source>
        <dbReference type="ARBA" id="ARBA00022842"/>
    </source>
</evidence>
<evidence type="ECO:0000256" key="2">
    <source>
        <dbReference type="ARBA" id="ARBA00022723"/>
    </source>
</evidence>
<evidence type="ECO:0000256" key="5">
    <source>
        <dbReference type="ARBA" id="ARBA00023277"/>
    </source>
</evidence>
<keyword evidence="4" id="KW-0460">Magnesium</keyword>
<sequence length="268" mass="29188">MSTQLILVADSLGVTESMTSGGFEAIRSGLASSGRIVVVGAWAREVARRYQGEDLGVELVLTSPHPILGYRPLTYAPTLMGGEGTFPGTVDDLLEHADAYEVYGELRAQLERAILWGIGISHLSVLQNSVWPRADLADVVLELAEEFHLALRIASHYNEEQLGYDAYGLARKRGIITPSEVLTASSDQSPHLIDNLIGGLSKPRVIADSTTIELSATFAVPSPELHSYGTWGTQIIDVALFPRYRTQLATSLEQLALTMQTYRNLNAH</sequence>